<dbReference type="RefSeq" id="WP_122904997.1">
    <property type="nucleotide sequence ID" value="NZ_RHHS01000028.1"/>
</dbReference>
<evidence type="ECO:0000313" key="2">
    <source>
        <dbReference type="Proteomes" id="UP000268829"/>
    </source>
</evidence>
<dbReference type="OrthoDB" id="2471849at2"/>
<sequence>MEKSFYYPVPWSEVSYLREALAAMDIPFVIEQDDRLELNPGEVAFVFPDMQVRLYRHVFELFGNAGRRYPS</sequence>
<protein>
    <submittedName>
        <fullName evidence="1">Uncharacterized protein</fullName>
    </submittedName>
</protein>
<comment type="caution">
    <text evidence="1">The sequence shown here is derived from an EMBL/GenBank/DDBJ whole genome shotgun (WGS) entry which is preliminary data.</text>
</comment>
<name>A0A3M8AZV6_9BACL</name>
<dbReference type="EMBL" id="RHHS01000028">
    <property type="protein sequence ID" value="RNB56533.1"/>
    <property type="molecule type" value="Genomic_DNA"/>
</dbReference>
<evidence type="ECO:0000313" key="1">
    <source>
        <dbReference type="EMBL" id="RNB56533.1"/>
    </source>
</evidence>
<reference evidence="1 2" key="1">
    <citation type="submission" date="2018-10" db="EMBL/GenBank/DDBJ databases">
        <title>Phylogenomics of Brevibacillus.</title>
        <authorList>
            <person name="Dunlap C."/>
        </authorList>
    </citation>
    <scope>NUCLEOTIDE SEQUENCE [LARGE SCALE GENOMIC DNA]</scope>
    <source>
        <strain evidence="1 2">DSM 100115</strain>
    </source>
</reference>
<organism evidence="1 2">
    <name type="scientific">Brevibacillus gelatini</name>
    <dbReference type="NCBI Taxonomy" id="1655277"/>
    <lineage>
        <taxon>Bacteria</taxon>
        <taxon>Bacillati</taxon>
        <taxon>Bacillota</taxon>
        <taxon>Bacilli</taxon>
        <taxon>Bacillales</taxon>
        <taxon>Paenibacillaceae</taxon>
        <taxon>Brevibacillus</taxon>
    </lineage>
</organism>
<dbReference type="Proteomes" id="UP000268829">
    <property type="component" value="Unassembled WGS sequence"/>
</dbReference>
<dbReference type="AlphaFoldDB" id="A0A3M8AZV6"/>
<proteinExistence type="predicted"/>
<accession>A0A3M8AZV6</accession>
<keyword evidence="2" id="KW-1185">Reference proteome</keyword>
<gene>
    <name evidence="1" type="ORF">EDM57_12050</name>
</gene>